<proteinExistence type="inferred from homology"/>
<dbReference type="FunFam" id="3.40.50.970:FF:000019">
    <property type="entry name" value="Pyruvate decarboxylase isozyme"/>
    <property type="match status" value="1"/>
</dbReference>
<dbReference type="RefSeq" id="WP_236657077.1">
    <property type="nucleotide sequence ID" value="NZ_CP030840.1"/>
</dbReference>
<dbReference type="PROSITE" id="PS00187">
    <property type="entry name" value="TPP_ENZYMES"/>
    <property type="match status" value="1"/>
</dbReference>
<dbReference type="InterPro" id="IPR012001">
    <property type="entry name" value="Thiamin_PyroP_enz_TPP-bd_dom"/>
</dbReference>
<evidence type="ECO:0000256" key="8">
    <source>
        <dbReference type="ARBA" id="ARBA00023239"/>
    </source>
</evidence>
<gene>
    <name evidence="14" type="ORF">ACPOL_6045</name>
</gene>
<dbReference type="GO" id="GO:0000287">
    <property type="term" value="F:magnesium ion binding"/>
    <property type="evidence" value="ECO:0007669"/>
    <property type="project" value="InterPro"/>
</dbReference>
<protein>
    <submittedName>
        <fullName evidence="14">Pyruvate decarboxylase</fullName>
    </submittedName>
</protein>
<dbReference type="Pfam" id="PF02776">
    <property type="entry name" value="TPP_enzyme_N"/>
    <property type="match status" value="1"/>
</dbReference>
<feature type="binding site" evidence="9">
    <location>
        <position position="461"/>
    </location>
    <ligand>
        <name>Mg(2+)</name>
        <dbReference type="ChEBI" id="CHEBI:18420"/>
    </ligand>
</feature>
<dbReference type="InterPro" id="IPR011766">
    <property type="entry name" value="TPP_enzyme_TPP-bd"/>
</dbReference>
<evidence type="ECO:0000256" key="10">
    <source>
        <dbReference type="RuleBase" id="RU362132"/>
    </source>
</evidence>
<dbReference type="InterPro" id="IPR012110">
    <property type="entry name" value="PDC/IPDC-like"/>
</dbReference>
<dbReference type="InterPro" id="IPR029035">
    <property type="entry name" value="DHS-like_NAD/FAD-binding_dom"/>
</dbReference>
<comment type="cofactor">
    <cofactor evidence="9">
        <name>Mg(2+)</name>
        <dbReference type="ChEBI" id="CHEBI:18420"/>
    </cofactor>
    <text evidence="9">Binds 1 Mg(2+) per subunit.</text>
</comment>
<keyword evidence="15" id="KW-1185">Reference proteome</keyword>
<evidence type="ECO:0000256" key="3">
    <source>
        <dbReference type="ARBA" id="ARBA00007812"/>
    </source>
</evidence>
<dbReference type="CDD" id="cd07038">
    <property type="entry name" value="TPP_PYR_PDC_IPDC_like"/>
    <property type="match status" value="1"/>
</dbReference>
<keyword evidence="6 9" id="KW-0460">Magnesium</keyword>
<dbReference type="SUPFAM" id="SSF52467">
    <property type="entry name" value="DHS-like NAD/FAD-binding domain"/>
    <property type="match status" value="1"/>
</dbReference>
<organism evidence="14 15">
    <name type="scientific">Acidisarcina polymorpha</name>
    <dbReference type="NCBI Taxonomy" id="2211140"/>
    <lineage>
        <taxon>Bacteria</taxon>
        <taxon>Pseudomonadati</taxon>
        <taxon>Acidobacteriota</taxon>
        <taxon>Terriglobia</taxon>
        <taxon>Terriglobales</taxon>
        <taxon>Acidobacteriaceae</taxon>
        <taxon>Acidisarcina</taxon>
    </lineage>
</organism>
<keyword evidence="8" id="KW-0456">Lyase</keyword>
<evidence type="ECO:0000313" key="15">
    <source>
        <dbReference type="Proteomes" id="UP000253606"/>
    </source>
</evidence>
<evidence type="ECO:0000256" key="6">
    <source>
        <dbReference type="ARBA" id="ARBA00022842"/>
    </source>
</evidence>
<evidence type="ECO:0000256" key="7">
    <source>
        <dbReference type="ARBA" id="ARBA00023052"/>
    </source>
</evidence>
<dbReference type="Proteomes" id="UP000253606">
    <property type="component" value="Chromosome"/>
</dbReference>
<dbReference type="AlphaFoldDB" id="A0A2Z5G8I0"/>
<feature type="binding site" evidence="9">
    <location>
        <position position="432"/>
    </location>
    <ligand>
        <name>Mg(2+)</name>
        <dbReference type="ChEBI" id="CHEBI:18420"/>
    </ligand>
</feature>
<dbReference type="PIRSF" id="PIRSF036565">
    <property type="entry name" value="Pyruvt_ip_decrb"/>
    <property type="match status" value="1"/>
</dbReference>
<evidence type="ECO:0000313" key="14">
    <source>
        <dbReference type="EMBL" id="AXC15289.1"/>
    </source>
</evidence>
<evidence type="ECO:0000256" key="2">
    <source>
        <dbReference type="ARBA" id="ARBA00001964"/>
    </source>
</evidence>
<dbReference type="GO" id="GO:0005829">
    <property type="term" value="C:cytosol"/>
    <property type="evidence" value="ECO:0007669"/>
    <property type="project" value="TreeGrafter"/>
</dbReference>
<keyword evidence="14" id="KW-0670">Pyruvate</keyword>
<feature type="domain" description="Thiamine pyrophosphate enzyme central" evidence="11">
    <location>
        <begin position="194"/>
        <end position="308"/>
    </location>
</feature>
<evidence type="ECO:0000259" key="13">
    <source>
        <dbReference type="Pfam" id="PF02776"/>
    </source>
</evidence>
<dbReference type="InterPro" id="IPR012000">
    <property type="entry name" value="Thiamin_PyroP_enz_cen_dom"/>
</dbReference>
<comment type="cofactor">
    <cofactor evidence="2">
        <name>thiamine diphosphate</name>
        <dbReference type="ChEBI" id="CHEBI:58937"/>
    </cofactor>
</comment>
<evidence type="ECO:0000256" key="5">
    <source>
        <dbReference type="ARBA" id="ARBA00022793"/>
    </source>
</evidence>
<keyword evidence="5" id="KW-0210">Decarboxylase</keyword>
<dbReference type="InterPro" id="IPR047213">
    <property type="entry name" value="TPP_PYR_PDC_IPDC-like"/>
</dbReference>
<dbReference type="SUPFAM" id="SSF52518">
    <property type="entry name" value="Thiamin diphosphate-binding fold (THDP-binding)"/>
    <property type="match status" value="2"/>
</dbReference>
<sequence>MTVTEYIMVRLQELGVDHVFGVPGDFNLSLLEQVTTAGEFTFVGCCNELNASYAADGYARVRGMSALVTTYGVGELSALAGVAGAYAEKVPIVCINGTPPLRAVENGALIHHTMADGNYSNMLNCYRNFTVAQALLTPANAGEEIDRVLLACVSKSRPVYLQIPSDVAGAEIGRRPQSLNLDTVGDAAATALAVETITERLNRAHKPAILVDADIGRFKLLEMALSLAERRGLPIAYLIPAKGLIPESHPNVIGIYRGAASSPDVLDAVEGADCLICIGARFTDVATGLFSQNLRKQNLIDVQSDHVAGDNFFFDNIRVAQVLERITEAGETSIRRFNRVDHALPPHRSTYADSASVNQDSFWQLIQTFLKPGDIIVSDTGTAFFACSQLDFPEQTNFLGQPIWSALGYGVPACLGACCAAPSRRVLLFVGDGGLQMSVQELSTLFRLGLKPIIFLLNNDGYTIERLIYGAGSVYNDLQPWDYPLLPRVFSPSGGCAVKTVRTNNEVHEALNSTAGNDTLQFIEVILPRLDAAQPLSRFLQRVAEFNFSDAGVEA</sequence>
<dbReference type="Gene3D" id="3.40.50.970">
    <property type="match status" value="2"/>
</dbReference>
<evidence type="ECO:0000256" key="9">
    <source>
        <dbReference type="PIRSR" id="PIRSR036565-2"/>
    </source>
</evidence>
<feature type="domain" description="Thiamine pyrophosphate enzyme N-terminal TPP-binding" evidence="13">
    <location>
        <begin position="1"/>
        <end position="108"/>
    </location>
</feature>
<dbReference type="CDD" id="cd02005">
    <property type="entry name" value="TPP_PDC_IPDC"/>
    <property type="match status" value="1"/>
</dbReference>
<dbReference type="FunFam" id="3.40.50.970:FF:000024">
    <property type="entry name" value="Pyruvate decarboxylase isozyme"/>
    <property type="match status" value="1"/>
</dbReference>
<dbReference type="KEGG" id="abas:ACPOL_6045"/>
<dbReference type="InterPro" id="IPR029061">
    <property type="entry name" value="THDP-binding"/>
</dbReference>
<dbReference type="GO" id="GO:0000949">
    <property type="term" value="P:aromatic amino acid family catabolic process to alcohol via Ehrlich pathway"/>
    <property type="evidence" value="ECO:0007669"/>
    <property type="project" value="TreeGrafter"/>
</dbReference>
<evidence type="ECO:0000259" key="12">
    <source>
        <dbReference type="Pfam" id="PF02775"/>
    </source>
</evidence>
<dbReference type="InterPro" id="IPR000399">
    <property type="entry name" value="TPP-bd_CS"/>
</dbReference>
<feature type="binding site" evidence="9">
    <location>
        <position position="459"/>
    </location>
    <ligand>
        <name>Mg(2+)</name>
        <dbReference type="ChEBI" id="CHEBI:18420"/>
    </ligand>
</feature>
<dbReference type="GO" id="GO:0030976">
    <property type="term" value="F:thiamine pyrophosphate binding"/>
    <property type="evidence" value="ECO:0007669"/>
    <property type="project" value="InterPro"/>
</dbReference>
<evidence type="ECO:0000259" key="11">
    <source>
        <dbReference type="Pfam" id="PF00205"/>
    </source>
</evidence>
<keyword evidence="7 10" id="KW-0786">Thiamine pyrophosphate</keyword>
<dbReference type="EMBL" id="CP030840">
    <property type="protein sequence ID" value="AXC15289.1"/>
    <property type="molecule type" value="Genomic_DNA"/>
</dbReference>
<reference evidence="14 15" key="1">
    <citation type="journal article" date="2018" name="Front. Microbiol.">
        <title>Hydrolytic Capabilities as a Key to Environmental Success: Chitinolytic and Cellulolytic Acidobacteria From Acidic Sub-arctic Soils and Boreal Peatlands.</title>
        <authorList>
            <person name="Belova S.E."/>
            <person name="Ravin N.V."/>
            <person name="Pankratov T.A."/>
            <person name="Rakitin A.L."/>
            <person name="Ivanova A.A."/>
            <person name="Beletsky A.V."/>
            <person name="Mardanov A.V."/>
            <person name="Sinninghe Damste J.S."/>
            <person name="Dedysh S.N."/>
        </authorList>
    </citation>
    <scope>NUCLEOTIDE SEQUENCE [LARGE SCALE GENOMIC DNA]</scope>
    <source>
        <strain evidence="14 15">SBC82</strain>
    </source>
</reference>
<comment type="similarity">
    <text evidence="3 10">Belongs to the TPP enzyme family.</text>
</comment>
<feature type="domain" description="Thiamine pyrophosphate enzyme TPP-binding" evidence="12">
    <location>
        <begin position="380"/>
        <end position="525"/>
    </location>
</feature>
<accession>A0A2Z5G8I0</accession>
<dbReference type="InterPro" id="IPR047214">
    <property type="entry name" value="TPP_PDC_IPDC"/>
</dbReference>
<dbReference type="GO" id="GO:0004737">
    <property type="term" value="F:pyruvate decarboxylase activity"/>
    <property type="evidence" value="ECO:0007669"/>
    <property type="project" value="TreeGrafter"/>
</dbReference>
<dbReference type="Pfam" id="PF02775">
    <property type="entry name" value="TPP_enzyme_C"/>
    <property type="match status" value="1"/>
</dbReference>
<evidence type="ECO:0000256" key="4">
    <source>
        <dbReference type="ARBA" id="ARBA00022723"/>
    </source>
</evidence>
<dbReference type="PANTHER" id="PTHR43452">
    <property type="entry name" value="PYRUVATE DECARBOXYLASE"/>
    <property type="match status" value="1"/>
</dbReference>
<dbReference type="PANTHER" id="PTHR43452:SF30">
    <property type="entry name" value="PYRUVATE DECARBOXYLASE ISOZYME 1-RELATED"/>
    <property type="match status" value="1"/>
</dbReference>
<comment type="cofactor">
    <cofactor evidence="1">
        <name>a metal cation</name>
        <dbReference type="ChEBI" id="CHEBI:25213"/>
    </cofactor>
</comment>
<name>A0A2Z5G8I0_9BACT</name>
<dbReference type="Gene3D" id="3.40.50.1220">
    <property type="entry name" value="TPP-binding domain"/>
    <property type="match status" value="1"/>
</dbReference>
<keyword evidence="4 9" id="KW-0479">Metal-binding</keyword>
<dbReference type="Pfam" id="PF00205">
    <property type="entry name" value="TPP_enzyme_M"/>
    <property type="match status" value="1"/>
</dbReference>
<evidence type="ECO:0000256" key="1">
    <source>
        <dbReference type="ARBA" id="ARBA00001920"/>
    </source>
</evidence>